<dbReference type="PROSITE" id="PS50110">
    <property type="entry name" value="RESPONSE_REGULATORY"/>
    <property type="match status" value="1"/>
</dbReference>
<keyword evidence="4" id="KW-1185">Reference proteome</keyword>
<dbReference type="PANTHER" id="PTHR44520:SF2">
    <property type="entry name" value="RESPONSE REGULATOR RCP1"/>
    <property type="match status" value="1"/>
</dbReference>
<dbReference type="InterPro" id="IPR052893">
    <property type="entry name" value="TCS_response_regulator"/>
</dbReference>
<dbReference type="SMART" id="SM00448">
    <property type="entry name" value="REC"/>
    <property type="match status" value="1"/>
</dbReference>
<dbReference type="AlphaFoldDB" id="A0A2T3W8E1"/>
<dbReference type="CDD" id="cd17557">
    <property type="entry name" value="REC_Rcp-like"/>
    <property type="match status" value="1"/>
</dbReference>
<dbReference type="GO" id="GO:0000160">
    <property type="term" value="P:phosphorelay signal transduction system"/>
    <property type="evidence" value="ECO:0007669"/>
    <property type="project" value="InterPro"/>
</dbReference>
<evidence type="ECO:0000256" key="1">
    <source>
        <dbReference type="PROSITE-ProRule" id="PRU00169"/>
    </source>
</evidence>
<comment type="caution">
    <text evidence="3">The sequence shown here is derived from an EMBL/GenBank/DDBJ whole genome shotgun (WGS) entry which is preliminary data.</text>
</comment>
<dbReference type="Pfam" id="PF00072">
    <property type="entry name" value="Response_reg"/>
    <property type="match status" value="1"/>
</dbReference>
<evidence type="ECO:0000259" key="2">
    <source>
        <dbReference type="PROSITE" id="PS50110"/>
    </source>
</evidence>
<accession>A0A2T3W8E1</accession>
<sequence>MNGAVSRSLSVLLVDDAPTDLLLAQEVFGDHAPTVQLRTACGAQVAFAHLRDGSLPLPDLVLVDVNMAGMDGFEFLTQLRATPELAHLPVIMLSGSEAQHDVDRAYDLQATAFLVKALSLGDFMAQVEHIVKFWQGCRFRTARVPVS</sequence>
<proteinExistence type="predicted"/>
<evidence type="ECO:0000313" key="3">
    <source>
        <dbReference type="EMBL" id="PTA68178.1"/>
    </source>
</evidence>
<feature type="domain" description="Response regulatory" evidence="2">
    <location>
        <begin position="10"/>
        <end position="131"/>
    </location>
</feature>
<dbReference type="SUPFAM" id="SSF52172">
    <property type="entry name" value="CheY-like"/>
    <property type="match status" value="1"/>
</dbReference>
<dbReference type="InterPro" id="IPR011006">
    <property type="entry name" value="CheY-like_superfamily"/>
</dbReference>
<dbReference type="Proteomes" id="UP000240317">
    <property type="component" value="Unassembled WGS sequence"/>
</dbReference>
<dbReference type="InterPro" id="IPR001789">
    <property type="entry name" value="Sig_transdc_resp-reg_receiver"/>
</dbReference>
<keyword evidence="1" id="KW-0597">Phosphoprotein</keyword>
<feature type="modified residue" description="4-aspartylphosphate" evidence="1">
    <location>
        <position position="64"/>
    </location>
</feature>
<name>A0A2T3W8E1_9DEIO</name>
<protein>
    <submittedName>
        <fullName evidence="3">Response regulator</fullName>
    </submittedName>
</protein>
<dbReference type="EMBL" id="PYSV01000007">
    <property type="protein sequence ID" value="PTA68178.1"/>
    <property type="molecule type" value="Genomic_DNA"/>
</dbReference>
<dbReference type="Gene3D" id="3.40.50.2300">
    <property type="match status" value="1"/>
</dbReference>
<evidence type="ECO:0000313" key="4">
    <source>
        <dbReference type="Proteomes" id="UP000240317"/>
    </source>
</evidence>
<dbReference type="PANTHER" id="PTHR44520">
    <property type="entry name" value="RESPONSE REGULATOR RCP1-RELATED"/>
    <property type="match status" value="1"/>
</dbReference>
<gene>
    <name evidence="3" type="ORF">C8263_08905</name>
</gene>
<reference evidence="3 4" key="1">
    <citation type="submission" date="2018-03" db="EMBL/GenBank/DDBJ databases">
        <title>Draft genome of Deinococcus sp. OD32.</title>
        <authorList>
            <person name="Wang X.-P."/>
            <person name="Du Z.-J."/>
        </authorList>
    </citation>
    <scope>NUCLEOTIDE SEQUENCE [LARGE SCALE GENOMIC DNA]</scope>
    <source>
        <strain evidence="3 4">OD32</strain>
    </source>
</reference>
<organism evidence="3 4">
    <name type="scientific">Deinococcus arcticus</name>
    <dbReference type="NCBI Taxonomy" id="2136176"/>
    <lineage>
        <taxon>Bacteria</taxon>
        <taxon>Thermotogati</taxon>
        <taxon>Deinococcota</taxon>
        <taxon>Deinococci</taxon>
        <taxon>Deinococcales</taxon>
        <taxon>Deinococcaceae</taxon>
        <taxon>Deinococcus</taxon>
    </lineage>
</organism>